<dbReference type="PROSITE" id="PS50863">
    <property type="entry name" value="B3"/>
    <property type="match status" value="1"/>
</dbReference>
<comment type="subunit">
    <text evidence="8">Homodimers and heterodimers.</text>
</comment>
<name>A0ABQ9MUN5_HEVBR</name>
<comment type="similarity">
    <text evidence="2 8">Belongs to the ARF family.</text>
</comment>
<dbReference type="Gene3D" id="2.40.330.10">
    <property type="entry name" value="DNA-binding pseudobarrel domain"/>
    <property type="match status" value="1"/>
</dbReference>
<evidence type="ECO:0000256" key="1">
    <source>
        <dbReference type="ARBA" id="ARBA00004123"/>
    </source>
</evidence>
<evidence type="ECO:0000259" key="10">
    <source>
        <dbReference type="PROSITE" id="PS50863"/>
    </source>
</evidence>
<keyword evidence="5 8" id="KW-0804">Transcription</keyword>
<dbReference type="CDD" id="cd10017">
    <property type="entry name" value="B3_DNA"/>
    <property type="match status" value="1"/>
</dbReference>
<dbReference type="PANTHER" id="PTHR31384">
    <property type="entry name" value="AUXIN RESPONSE FACTOR 4-RELATED"/>
    <property type="match status" value="1"/>
</dbReference>
<evidence type="ECO:0000256" key="8">
    <source>
        <dbReference type="RuleBase" id="RU004561"/>
    </source>
</evidence>
<comment type="subcellular location">
    <subcellularLocation>
        <location evidence="1 8">Nucleus</location>
    </subcellularLocation>
</comment>
<feature type="domain" description="TF-B3" evidence="10">
    <location>
        <begin position="1"/>
        <end position="98"/>
    </location>
</feature>
<evidence type="ECO:0000256" key="3">
    <source>
        <dbReference type="ARBA" id="ARBA00023015"/>
    </source>
</evidence>
<dbReference type="PANTHER" id="PTHR31384:SF96">
    <property type="entry name" value="AUXIN RESPONSE FACTOR 1"/>
    <property type="match status" value="1"/>
</dbReference>
<evidence type="ECO:0000313" key="11">
    <source>
        <dbReference type="EMBL" id="KAJ9183095.1"/>
    </source>
</evidence>
<proteinExistence type="inferred from homology"/>
<dbReference type="InterPro" id="IPR015300">
    <property type="entry name" value="DNA-bd_pseudobarrel_sf"/>
</dbReference>
<sequence length="573" mass="64657">MVRELELPFELPSKILCEVMNVYHMELSEEVPYQYLDATDLQGNNWRFKHVFRGTPKRHLLTEGWKAFASSKKLAKGDVLNFLRGETGPLLVGLKKLIKQDTNGTPSVKSLKDKCVGTLSSAFMAIKFGTPFHFIYKPRENQSEFMVNVNKYLEAQNLNLPIGTRFSMRLEGEEVLEQRFTGHIVGSQDNVSSWAGSEWRSIKVQWDEPSTFLPERVSRWELELASNSQISERSELAQPNDTVDFTYDIPYQRRRTEGQFNESCSRINMVESSYGVEGNYDVDSSGANLGKVSQGNAGILQESYGLAEGSGFGNIERPTIDEFDFDISNFFGEDNSPSLLDTNFPSTEFGNLPPIPCISTSMEFRNSSPTHTSSPGVLPDERATLPSTEIGIPLTEFEISPQPPQVASTSAGDIIGTYKMQVDFHGFYVRNHLIPYLECIYLKMGEFWRDSKIRNADTVTSLLNGLGEALYLMKHRNLESLNIKELEDLMIYIVDASNAGFKLDCLQLQPIACKAKEALRALDQCNSLEKQKSSLECQLREVDSECQKAEVELQNHRQELVSLTEGLVYQFIP</sequence>
<accession>A0ABQ9MUN5</accession>
<dbReference type="SUPFAM" id="SSF101936">
    <property type="entry name" value="DNA-binding pseudobarrel domain"/>
    <property type="match status" value="1"/>
</dbReference>
<dbReference type="Gene3D" id="2.30.30.1040">
    <property type="match status" value="1"/>
</dbReference>
<dbReference type="InterPro" id="IPR044835">
    <property type="entry name" value="ARF_plant"/>
</dbReference>
<comment type="caution">
    <text evidence="11">The sequence shown here is derived from an EMBL/GenBank/DDBJ whole genome shotgun (WGS) entry which is preliminary data.</text>
</comment>
<reference evidence="11" key="1">
    <citation type="journal article" date="2023" name="Plant Biotechnol. J.">
        <title>Chromosome-level wild Hevea brasiliensis genome provides new tools for genomic-assisted breeding and valuable loci to elevate rubber yield.</title>
        <authorList>
            <person name="Cheng H."/>
            <person name="Song X."/>
            <person name="Hu Y."/>
            <person name="Wu T."/>
            <person name="Yang Q."/>
            <person name="An Z."/>
            <person name="Feng S."/>
            <person name="Deng Z."/>
            <person name="Wu W."/>
            <person name="Zeng X."/>
            <person name="Tu M."/>
            <person name="Wang X."/>
            <person name="Huang H."/>
        </authorList>
    </citation>
    <scope>NUCLEOTIDE SEQUENCE</scope>
    <source>
        <strain evidence="11">MT/VB/25A 57/8</strain>
    </source>
</reference>
<keyword evidence="6 8" id="KW-0539">Nucleus</keyword>
<keyword evidence="9" id="KW-0175">Coiled coil</keyword>
<evidence type="ECO:0000256" key="7">
    <source>
        <dbReference type="ARBA" id="ARBA00023294"/>
    </source>
</evidence>
<comment type="function">
    <text evidence="8">Auxin response factors (ARFs) are transcriptional factors that bind specifically to the DNA sequence 5'-TGTCTC-3' found in the auxin-responsive promoter elements (AuxREs).</text>
</comment>
<evidence type="ECO:0000256" key="5">
    <source>
        <dbReference type="ARBA" id="ARBA00023163"/>
    </source>
</evidence>
<organism evidence="11 12">
    <name type="scientific">Hevea brasiliensis</name>
    <name type="common">Para rubber tree</name>
    <name type="synonym">Siphonia brasiliensis</name>
    <dbReference type="NCBI Taxonomy" id="3981"/>
    <lineage>
        <taxon>Eukaryota</taxon>
        <taxon>Viridiplantae</taxon>
        <taxon>Streptophyta</taxon>
        <taxon>Embryophyta</taxon>
        <taxon>Tracheophyta</taxon>
        <taxon>Spermatophyta</taxon>
        <taxon>Magnoliopsida</taxon>
        <taxon>eudicotyledons</taxon>
        <taxon>Gunneridae</taxon>
        <taxon>Pentapetalae</taxon>
        <taxon>rosids</taxon>
        <taxon>fabids</taxon>
        <taxon>Malpighiales</taxon>
        <taxon>Euphorbiaceae</taxon>
        <taxon>Crotonoideae</taxon>
        <taxon>Micrandreae</taxon>
        <taxon>Hevea</taxon>
    </lineage>
</organism>
<evidence type="ECO:0000256" key="6">
    <source>
        <dbReference type="ARBA" id="ARBA00023242"/>
    </source>
</evidence>
<gene>
    <name evidence="11" type="ORF">P3X46_007004</name>
</gene>
<keyword evidence="12" id="KW-1185">Reference proteome</keyword>
<dbReference type="EMBL" id="JARPOI010000004">
    <property type="protein sequence ID" value="KAJ9183095.1"/>
    <property type="molecule type" value="Genomic_DNA"/>
</dbReference>
<dbReference type="Pfam" id="PF06507">
    <property type="entry name" value="ARF_AD"/>
    <property type="match status" value="1"/>
</dbReference>
<protein>
    <recommendedName>
        <fullName evidence="8">Auxin response factor</fullName>
    </recommendedName>
</protein>
<dbReference type="Pfam" id="PF02362">
    <property type="entry name" value="B3"/>
    <property type="match status" value="1"/>
</dbReference>
<evidence type="ECO:0000256" key="9">
    <source>
        <dbReference type="SAM" id="Coils"/>
    </source>
</evidence>
<keyword evidence="7 8" id="KW-0927">Auxin signaling pathway</keyword>
<evidence type="ECO:0000313" key="12">
    <source>
        <dbReference type="Proteomes" id="UP001174677"/>
    </source>
</evidence>
<keyword evidence="4 8" id="KW-0238">DNA-binding</keyword>
<feature type="coiled-coil region" evidence="9">
    <location>
        <begin position="518"/>
        <end position="566"/>
    </location>
</feature>
<keyword evidence="3 8" id="KW-0805">Transcription regulation</keyword>
<dbReference type="InterPro" id="IPR003340">
    <property type="entry name" value="B3_DNA-bd"/>
</dbReference>
<dbReference type="InterPro" id="IPR010525">
    <property type="entry name" value="ARF_dom"/>
</dbReference>
<evidence type="ECO:0000256" key="4">
    <source>
        <dbReference type="ARBA" id="ARBA00023125"/>
    </source>
</evidence>
<dbReference type="Proteomes" id="UP001174677">
    <property type="component" value="Chromosome 4"/>
</dbReference>
<evidence type="ECO:0000256" key="2">
    <source>
        <dbReference type="ARBA" id="ARBA00007853"/>
    </source>
</evidence>